<dbReference type="InterPro" id="IPR005147">
    <property type="entry name" value="tRNA_synthase_B5-dom"/>
</dbReference>
<evidence type="ECO:0000256" key="8">
    <source>
        <dbReference type="ARBA" id="ARBA00022741"/>
    </source>
</evidence>
<feature type="domain" description="TRNA-binding" evidence="17">
    <location>
        <begin position="39"/>
        <end position="149"/>
    </location>
</feature>
<dbReference type="Pfam" id="PF03484">
    <property type="entry name" value="B5"/>
    <property type="match status" value="1"/>
</dbReference>
<dbReference type="SMART" id="SM00896">
    <property type="entry name" value="FDX-ACB"/>
    <property type="match status" value="1"/>
</dbReference>
<dbReference type="FunFam" id="3.30.70.380:FF:000001">
    <property type="entry name" value="Phenylalanine--tRNA ligase beta subunit"/>
    <property type="match status" value="1"/>
</dbReference>
<dbReference type="InterPro" id="IPR033714">
    <property type="entry name" value="tRNA_bind_bactPheRS"/>
</dbReference>
<feature type="domain" description="FDX-ACB" evidence="18">
    <location>
        <begin position="708"/>
        <end position="800"/>
    </location>
</feature>
<comment type="caution">
    <text evidence="20">The sequence shown here is derived from an EMBL/GenBank/DDBJ whole genome shotgun (WGS) entry which is preliminary data.</text>
</comment>
<evidence type="ECO:0000256" key="14">
    <source>
        <dbReference type="ARBA" id="ARBA00049255"/>
    </source>
</evidence>
<name>A0A4R8M6T4_9BACT</name>
<dbReference type="Pfam" id="PF03483">
    <property type="entry name" value="B3_4"/>
    <property type="match status" value="1"/>
</dbReference>
<evidence type="ECO:0000256" key="16">
    <source>
        <dbReference type="PROSITE-ProRule" id="PRU00209"/>
    </source>
</evidence>
<dbReference type="SUPFAM" id="SSF50249">
    <property type="entry name" value="Nucleic acid-binding proteins"/>
    <property type="match status" value="1"/>
</dbReference>
<dbReference type="InterPro" id="IPR005146">
    <property type="entry name" value="B3/B4_tRNA-bd"/>
</dbReference>
<evidence type="ECO:0000256" key="10">
    <source>
        <dbReference type="ARBA" id="ARBA00022842"/>
    </source>
</evidence>
<feature type="domain" description="B5" evidence="19">
    <location>
        <begin position="406"/>
        <end position="481"/>
    </location>
</feature>
<keyword evidence="5 16" id="KW-0820">tRNA-binding</keyword>
<dbReference type="PROSITE" id="PS50886">
    <property type="entry name" value="TRBD"/>
    <property type="match status" value="1"/>
</dbReference>
<evidence type="ECO:0000256" key="5">
    <source>
        <dbReference type="ARBA" id="ARBA00022555"/>
    </source>
</evidence>
<dbReference type="Gene3D" id="3.30.930.10">
    <property type="entry name" value="Bira Bifunctional Protein, Domain 2"/>
    <property type="match status" value="1"/>
</dbReference>
<keyword evidence="7 15" id="KW-0479">Metal-binding</keyword>
<dbReference type="InterPro" id="IPR041616">
    <property type="entry name" value="PheRS_beta_core"/>
</dbReference>
<comment type="cofactor">
    <cofactor evidence="15">
        <name>Mg(2+)</name>
        <dbReference type="ChEBI" id="CHEBI:18420"/>
    </cofactor>
    <text evidence="15">Binds 2 magnesium ions per tetramer.</text>
</comment>
<dbReference type="RefSeq" id="WP_133957812.1">
    <property type="nucleotide sequence ID" value="NZ_SORI01000010.1"/>
</dbReference>
<evidence type="ECO:0000256" key="12">
    <source>
        <dbReference type="ARBA" id="ARBA00022917"/>
    </source>
</evidence>
<dbReference type="InterPro" id="IPR020825">
    <property type="entry name" value="Phe-tRNA_synthase-like_B3/B4"/>
</dbReference>
<feature type="binding site" evidence="15">
    <location>
        <position position="469"/>
    </location>
    <ligand>
        <name>Mg(2+)</name>
        <dbReference type="ChEBI" id="CHEBI:18420"/>
        <note>shared with alpha subunit</note>
    </ligand>
</feature>
<evidence type="ECO:0000256" key="2">
    <source>
        <dbReference type="ARBA" id="ARBA00008653"/>
    </source>
</evidence>
<dbReference type="GO" id="GO:0004826">
    <property type="term" value="F:phenylalanine-tRNA ligase activity"/>
    <property type="evidence" value="ECO:0007669"/>
    <property type="project" value="UniProtKB-UniRule"/>
</dbReference>
<dbReference type="NCBIfam" id="TIGR00472">
    <property type="entry name" value="pheT_bact"/>
    <property type="match status" value="1"/>
</dbReference>
<dbReference type="Gene3D" id="3.30.70.380">
    <property type="entry name" value="Ferrodoxin-fold anticodon-binding domain"/>
    <property type="match status" value="1"/>
</dbReference>
<dbReference type="CDD" id="cd02796">
    <property type="entry name" value="tRNA_bind_bactPheRS"/>
    <property type="match status" value="1"/>
</dbReference>
<accession>A0A4R8M6T4</accession>
<keyword evidence="4 15" id="KW-0963">Cytoplasm</keyword>
<evidence type="ECO:0000256" key="15">
    <source>
        <dbReference type="HAMAP-Rule" id="MF_00283"/>
    </source>
</evidence>
<dbReference type="Gene3D" id="3.50.40.10">
    <property type="entry name" value="Phenylalanyl-trna Synthetase, Chain B, domain 3"/>
    <property type="match status" value="1"/>
</dbReference>
<reference evidence="20 21" key="1">
    <citation type="submission" date="2019-03" db="EMBL/GenBank/DDBJ databases">
        <title>Genomic Encyclopedia of Type Strains, Phase IV (KMG-IV): sequencing the most valuable type-strain genomes for metagenomic binning, comparative biology and taxonomic classification.</title>
        <authorList>
            <person name="Goeker M."/>
        </authorList>
    </citation>
    <scope>NUCLEOTIDE SEQUENCE [LARGE SCALE GENOMIC DNA]</scope>
    <source>
        <strain evidence="20 21">DSM 25964</strain>
    </source>
</reference>
<feature type="binding site" evidence="15">
    <location>
        <position position="465"/>
    </location>
    <ligand>
        <name>Mg(2+)</name>
        <dbReference type="ChEBI" id="CHEBI:18420"/>
        <note>shared with alpha subunit</note>
    </ligand>
</feature>
<comment type="subunit">
    <text evidence="3 15">Tetramer of two alpha and two beta subunits.</text>
</comment>
<dbReference type="EMBL" id="SORI01000010">
    <property type="protein sequence ID" value="TDY59972.1"/>
    <property type="molecule type" value="Genomic_DNA"/>
</dbReference>
<evidence type="ECO:0000256" key="1">
    <source>
        <dbReference type="ARBA" id="ARBA00004496"/>
    </source>
</evidence>
<dbReference type="PANTHER" id="PTHR10947:SF0">
    <property type="entry name" value="PHENYLALANINE--TRNA LIGASE BETA SUBUNIT"/>
    <property type="match status" value="1"/>
</dbReference>
<protein>
    <recommendedName>
        <fullName evidence="15">Phenylalanine--tRNA ligase beta subunit</fullName>
        <ecNumber evidence="15">6.1.1.20</ecNumber>
    </recommendedName>
    <alternativeName>
        <fullName evidence="15">Phenylalanyl-tRNA synthetase beta subunit</fullName>
        <shortName evidence="15">PheRS</shortName>
    </alternativeName>
</protein>
<dbReference type="SMART" id="SM00873">
    <property type="entry name" value="B3_4"/>
    <property type="match status" value="1"/>
</dbReference>
<evidence type="ECO:0000256" key="4">
    <source>
        <dbReference type="ARBA" id="ARBA00022490"/>
    </source>
</evidence>
<dbReference type="InterPro" id="IPR012340">
    <property type="entry name" value="NA-bd_OB-fold"/>
</dbReference>
<evidence type="ECO:0000256" key="13">
    <source>
        <dbReference type="ARBA" id="ARBA00023146"/>
    </source>
</evidence>
<dbReference type="SMART" id="SM00874">
    <property type="entry name" value="B5"/>
    <property type="match status" value="1"/>
</dbReference>
<keyword evidence="21" id="KW-1185">Reference proteome</keyword>
<dbReference type="Proteomes" id="UP000295066">
    <property type="component" value="Unassembled WGS sequence"/>
</dbReference>
<dbReference type="InterPro" id="IPR045864">
    <property type="entry name" value="aa-tRNA-synth_II/BPL/LPL"/>
</dbReference>
<evidence type="ECO:0000256" key="7">
    <source>
        <dbReference type="ARBA" id="ARBA00022723"/>
    </source>
</evidence>
<dbReference type="GO" id="GO:0000287">
    <property type="term" value="F:magnesium ion binding"/>
    <property type="evidence" value="ECO:0007669"/>
    <property type="project" value="UniProtKB-UniRule"/>
</dbReference>
<gene>
    <name evidence="15" type="primary">pheT</name>
    <name evidence="20" type="ORF">C8D99_110107</name>
</gene>
<dbReference type="SUPFAM" id="SSF54991">
    <property type="entry name" value="Anticodon-binding domain of PheRS"/>
    <property type="match status" value="1"/>
</dbReference>
<dbReference type="Pfam" id="PF03147">
    <property type="entry name" value="FDX-ACB"/>
    <property type="match status" value="1"/>
</dbReference>
<keyword evidence="12 15" id="KW-0648">Protein biosynthesis</keyword>
<evidence type="ECO:0000313" key="21">
    <source>
        <dbReference type="Proteomes" id="UP000295066"/>
    </source>
</evidence>
<feature type="binding site" evidence="15">
    <location>
        <position position="468"/>
    </location>
    <ligand>
        <name>Mg(2+)</name>
        <dbReference type="ChEBI" id="CHEBI:18420"/>
        <note>shared with alpha subunit</note>
    </ligand>
</feature>
<dbReference type="GO" id="GO:0009328">
    <property type="term" value="C:phenylalanine-tRNA ligase complex"/>
    <property type="evidence" value="ECO:0007669"/>
    <property type="project" value="TreeGrafter"/>
</dbReference>
<dbReference type="Gene3D" id="3.30.56.10">
    <property type="match status" value="2"/>
</dbReference>
<evidence type="ECO:0000259" key="17">
    <source>
        <dbReference type="PROSITE" id="PS50886"/>
    </source>
</evidence>
<evidence type="ECO:0000259" key="19">
    <source>
        <dbReference type="PROSITE" id="PS51483"/>
    </source>
</evidence>
<dbReference type="SUPFAM" id="SSF55681">
    <property type="entry name" value="Class II aaRS and biotin synthetases"/>
    <property type="match status" value="1"/>
</dbReference>
<evidence type="ECO:0000313" key="20">
    <source>
        <dbReference type="EMBL" id="TDY59972.1"/>
    </source>
</evidence>
<dbReference type="InterPro" id="IPR036690">
    <property type="entry name" value="Fdx_antiC-bd_sf"/>
</dbReference>
<dbReference type="SUPFAM" id="SSF46955">
    <property type="entry name" value="Putative DNA-binding domain"/>
    <property type="match status" value="1"/>
</dbReference>
<dbReference type="AlphaFoldDB" id="A0A4R8M6T4"/>
<proteinExistence type="inferred from homology"/>
<comment type="catalytic activity">
    <reaction evidence="14 15">
        <text>tRNA(Phe) + L-phenylalanine + ATP = L-phenylalanyl-tRNA(Phe) + AMP + diphosphate + H(+)</text>
        <dbReference type="Rhea" id="RHEA:19413"/>
        <dbReference type="Rhea" id="RHEA-COMP:9668"/>
        <dbReference type="Rhea" id="RHEA-COMP:9699"/>
        <dbReference type="ChEBI" id="CHEBI:15378"/>
        <dbReference type="ChEBI" id="CHEBI:30616"/>
        <dbReference type="ChEBI" id="CHEBI:33019"/>
        <dbReference type="ChEBI" id="CHEBI:58095"/>
        <dbReference type="ChEBI" id="CHEBI:78442"/>
        <dbReference type="ChEBI" id="CHEBI:78531"/>
        <dbReference type="ChEBI" id="CHEBI:456215"/>
        <dbReference type="EC" id="6.1.1.20"/>
    </reaction>
</comment>
<keyword evidence="11 16" id="KW-0694">RNA-binding</keyword>
<keyword evidence="13 15" id="KW-0030">Aminoacyl-tRNA synthetase</keyword>
<dbReference type="GO" id="GO:0005524">
    <property type="term" value="F:ATP binding"/>
    <property type="evidence" value="ECO:0007669"/>
    <property type="project" value="UniProtKB-UniRule"/>
</dbReference>
<dbReference type="PROSITE" id="PS51483">
    <property type="entry name" value="B5"/>
    <property type="match status" value="1"/>
</dbReference>
<dbReference type="InterPro" id="IPR045060">
    <property type="entry name" value="Phe-tRNA-ligase_IIc_bsu"/>
</dbReference>
<comment type="subcellular location">
    <subcellularLocation>
        <location evidence="1 15">Cytoplasm</location>
    </subcellularLocation>
</comment>
<dbReference type="OrthoDB" id="9805455at2"/>
<dbReference type="GO" id="GO:0006432">
    <property type="term" value="P:phenylalanyl-tRNA aminoacylation"/>
    <property type="evidence" value="ECO:0007669"/>
    <property type="project" value="UniProtKB-UniRule"/>
</dbReference>
<dbReference type="EC" id="6.1.1.20" evidence="15"/>
<sequence>MLISWNMLNETLSIPATLEEVAERLTLTGCEVESVERPCALVKDVQVAEIESLTSHPEKENLFVAVVRDGNGTAVVVTAAPNLSQGDRVPYGRPGSVLADGTVLGTREFGSVISEGMLLSAAELGVPEAADEFGILRLPGDSPVGGDVVKLFGLDDAVLDLSITPNRGDLLSLLGVAREVYALFPGAEWKKNPADIAPPEKTADWPVPFEGISLQDDGCSKYCLGLATGLRPVPSPLKTRIALTFLGMRPISGMVDATNIAMLTLGQPTHAFDAGRLAAPEITVRPAKPGEVITTLDGKRHSLENTDLLITSAGEAIGLAGVMGGENSDILPETRTVFIESATFDAIRVSRTSRRLGINSEAAFRYARTVDSNLSEAALNFIASLLKEWGAAETSYVFKAAVSMEPARREVALTEKNLRKILLTGDMDGASAILERLGLRQVASEEGKRVFSVPSWRPDITIEEDLIEEVGRIRGYNETLAPRLPQALYGRGDIGEVTRVKGGIRNILLSRGYVELVNYSFLAPSFVELLRLPPEDRRARPLELANPLSAEQSKMRTTLLPGLIRSVEQTVQAGWKAPVRVFELGRVFLPLDGGGHEEVERISGLVYGGRDPRLPFGPAGADDLFSMKGDILAIAESRGVSLGFVQGEEPFGHRGQTAVIMREDRPAGYLLRLKPAIEKDIECSPLYAFELDLEPLVKESLPVFRENSQFPPVYRDISLLVPLNSPMEEVTAGIRSEGGELLRRIRLFDIYSGKGIPDGYRSLAFSLAYQRNDKTLTDGEVDAVHAGVRAKMEARGYILR</sequence>
<dbReference type="InterPro" id="IPR009061">
    <property type="entry name" value="DNA-bd_dom_put_sf"/>
</dbReference>
<dbReference type="SUPFAM" id="SSF56037">
    <property type="entry name" value="PheT/TilS domain"/>
    <property type="match status" value="1"/>
</dbReference>
<dbReference type="GO" id="GO:0000049">
    <property type="term" value="F:tRNA binding"/>
    <property type="evidence" value="ECO:0007669"/>
    <property type="project" value="UniProtKB-UniRule"/>
</dbReference>
<dbReference type="HAMAP" id="MF_00283">
    <property type="entry name" value="Phe_tRNA_synth_beta1"/>
    <property type="match status" value="1"/>
</dbReference>
<dbReference type="InterPro" id="IPR002547">
    <property type="entry name" value="tRNA-bd_dom"/>
</dbReference>
<keyword evidence="8 15" id="KW-0547">Nucleotide-binding</keyword>
<dbReference type="PROSITE" id="PS51447">
    <property type="entry name" value="FDX_ACB"/>
    <property type="match status" value="1"/>
</dbReference>
<dbReference type="Gene3D" id="2.40.50.140">
    <property type="entry name" value="Nucleic acid-binding proteins"/>
    <property type="match status" value="1"/>
</dbReference>
<evidence type="ECO:0000256" key="3">
    <source>
        <dbReference type="ARBA" id="ARBA00011209"/>
    </source>
</evidence>
<keyword evidence="10 15" id="KW-0460">Magnesium</keyword>
<dbReference type="InterPro" id="IPR005121">
    <property type="entry name" value="Fdx_antiC-bd"/>
</dbReference>
<keyword evidence="9 15" id="KW-0067">ATP-binding</keyword>
<dbReference type="Pfam" id="PF17759">
    <property type="entry name" value="tRNA_synthFbeta"/>
    <property type="match status" value="1"/>
</dbReference>
<comment type="similarity">
    <text evidence="2 15">Belongs to the phenylalanyl-tRNA synthetase beta subunit family. Type 1 subfamily.</text>
</comment>
<keyword evidence="6 15" id="KW-0436">Ligase</keyword>
<evidence type="ECO:0000256" key="9">
    <source>
        <dbReference type="ARBA" id="ARBA00022840"/>
    </source>
</evidence>
<organism evidence="20 21">
    <name type="scientific">Aminivibrio pyruvatiphilus</name>
    <dbReference type="NCBI Taxonomy" id="1005740"/>
    <lineage>
        <taxon>Bacteria</taxon>
        <taxon>Thermotogati</taxon>
        <taxon>Synergistota</taxon>
        <taxon>Synergistia</taxon>
        <taxon>Synergistales</taxon>
        <taxon>Aminobacteriaceae</taxon>
        <taxon>Aminivibrio</taxon>
    </lineage>
</organism>
<dbReference type="CDD" id="cd00769">
    <property type="entry name" value="PheRS_beta_core"/>
    <property type="match status" value="1"/>
</dbReference>
<evidence type="ECO:0000256" key="6">
    <source>
        <dbReference type="ARBA" id="ARBA00022598"/>
    </source>
</evidence>
<evidence type="ECO:0000259" key="18">
    <source>
        <dbReference type="PROSITE" id="PS51447"/>
    </source>
</evidence>
<dbReference type="PANTHER" id="PTHR10947">
    <property type="entry name" value="PHENYLALANYL-TRNA SYNTHETASE BETA CHAIN AND LEUCINE-RICH REPEAT-CONTAINING PROTEIN 47"/>
    <property type="match status" value="1"/>
</dbReference>
<evidence type="ECO:0000256" key="11">
    <source>
        <dbReference type="ARBA" id="ARBA00022884"/>
    </source>
</evidence>
<dbReference type="Pfam" id="PF01588">
    <property type="entry name" value="tRNA_bind"/>
    <property type="match status" value="1"/>
</dbReference>
<dbReference type="InterPro" id="IPR004532">
    <property type="entry name" value="Phe-tRNA-ligase_IIc_bsu_bact"/>
</dbReference>
<feature type="binding site" evidence="15">
    <location>
        <position position="459"/>
    </location>
    <ligand>
        <name>Mg(2+)</name>
        <dbReference type="ChEBI" id="CHEBI:18420"/>
        <note>shared with alpha subunit</note>
    </ligand>
</feature>